<dbReference type="Proteomes" id="UP001465668">
    <property type="component" value="Unassembled WGS sequence"/>
</dbReference>
<evidence type="ECO:0000256" key="1">
    <source>
        <dbReference type="ARBA" id="ARBA00023242"/>
    </source>
</evidence>
<gene>
    <name evidence="3" type="ORF">SCAR479_07113</name>
</gene>
<dbReference type="PANTHER" id="PTHR37540">
    <property type="entry name" value="TRANSCRIPTION FACTOR (ACR-2), PUTATIVE-RELATED-RELATED"/>
    <property type="match status" value="1"/>
</dbReference>
<reference evidence="3 4" key="1">
    <citation type="submission" date="2024-02" db="EMBL/GenBank/DDBJ databases">
        <title>First draft genome assembly of two strains of Seiridium cardinale.</title>
        <authorList>
            <person name="Emiliani G."/>
            <person name="Scali E."/>
        </authorList>
    </citation>
    <scope>NUCLEOTIDE SEQUENCE [LARGE SCALE GENOMIC DNA]</scope>
    <source>
        <strain evidence="3 4">BM-138-000479</strain>
    </source>
</reference>
<comment type="caution">
    <text evidence="3">The sequence shown here is derived from an EMBL/GenBank/DDBJ whole genome shotgun (WGS) entry which is preliminary data.</text>
</comment>
<dbReference type="EMBL" id="JARVKM010000029">
    <property type="protein sequence ID" value="KAK9776207.1"/>
    <property type="molecule type" value="Genomic_DNA"/>
</dbReference>
<protein>
    <submittedName>
        <fullName evidence="3">Uncharacterized protein</fullName>
    </submittedName>
</protein>
<keyword evidence="1" id="KW-0539">Nucleus</keyword>
<evidence type="ECO:0000256" key="2">
    <source>
        <dbReference type="SAM" id="MobiDB-lite"/>
    </source>
</evidence>
<sequence length="429" mass="48308">MAPTNFMFLNATGTPELSPFAAKRMRSHITRSNFAKRRQRILRDAETGEAETRLDDETARQQVNKPSRRSVGSAKALVADTLRSPPSADRYYYAEFLARLWSLVFLDGRTYPNTAEEAAWISFLVSEPALIESSMVVGARYWSPDLFCQQLAEVYSSRAANLIVQRIQSGRAHADAVIGAVLTMAFGERLAHNDLAWNVHIDGVAQLIRERRSHGFDRLQTWFINLLILDVTNSVLGFPRFYHPKIVKEASGYGCQPFSDIETIYEGLLQLLKSIDIYHEHPPGQSIEVGEIESSRSRLLSQITAFRVNDNPSFQATARAIELVLYLCWRRQPGVNLTTTANELKDALCRLQVRPCSYMDLTSCPLMLGAIAAEKGSQTRAWFVNAMRSAVLASQARGWKDPLDILKTGFMSQSGFMSSFRSLWDELRV</sequence>
<proteinExistence type="predicted"/>
<dbReference type="InterPro" id="IPR021858">
    <property type="entry name" value="Fun_TF"/>
</dbReference>
<dbReference type="Pfam" id="PF11951">
    <property type="entry name" value="Fungal_trans_2"/>
    <property type="match status" value="1"/>
</dbReference>
<organism evidence="3 4">
    <name type="scientific">Seiridium cardinale</name>
    <dbReference type="NCBI Taxonomy" id="138064"/>
    <lineage>
        <taxon>Eukaryota</taxon>
        <taxon>Fungi</taxon>
        <taxon>Dikarya</taxon>
        <taxon>Ascomycota</taxon>
        <taxon>Pezizomycotina</taxon>
        <taxon>Sordariomycetes</taxon>
        <taxon>Xylariomycetidae</taxon>
        <taxon>Amphisphaeriales</taxon>
        <taxon>Sporocadaceae</taxon>
        <taxon>Seiridium</taxon>
    </lineage>
</organism>
<accession>A0ABR2XR32</accession>
<feature type="compositionally biased region" description="Basic and acidic residues" evidence="2">
    <location>
        <begin position="45"/>
        <end position="59"/>
    </location>
</feature>
<name>A0ABR2XR32_9PEZI</name>
<evidence type="ECO:0000313" key="3">
    <source>
        <dbReference type="EMBL" id="KAK9776207.1"/>
    </source>
</evidence>
<evidence type="ECO:0000313" key="4">
    <source>
        <dbReference type="Proteomes" id="UP001465668"/>
    </source>
</evidence>
<keyword evidence="4" id="KW-1185">Reference proteome</keyword>
<dbReference type="PANTHER" id="PTHR37540:SF5">
    <property type="entry name" value="TRANSCRIPTION FACTOR DOMAIN-CONTAINING PROTEIN"/>
    <property type="match status" value="1"/>
</dbReference>
<feature type="region of interest" description="Disordered" evidence="2">
    <location>
        <begin position="45"/>
        <end position="70"/>
    </location>
</feature>